<reference evidence="1 2" key="1">
    <citation type="submission" date="2018-09" db="EMBL/GenBank/DDBJ databases">
        <title>Genomic investigation of the strawberry pathogen Phytophthora fragariae indicates pathogenicity is determined by transcriptional variation in three key races.</title>
        <authorList>
            <person name="Adams T.M."/>
            <person name="Armitage A.D."/>
            <person name="Sobczyk M.K."/>
            <person name="Bates H.J."/>
            <person name="Dunwell J.M."/>
            <person name="Nellist C.F."/>
            <person name="Harrison R.J."/>
        </authorList>
    </citation>
    <scope>NUCLEOTIDE SEQUENCE [LARGE SCALE GENOMIC DNA]</scope>
    <source>
        <strain evidence="1 2">SCRP324</strain>
    </source>
</reference>
<protein>
    <submittedName>
        <fullName evidence="1">Uncharacterized protein</fullName>
    </submittedName>
</protein>
<dbReference type="PANTHER" id="PTHR22538:SF1">
    <property type="entry name" value="VWFD DOMAIN-CONTAINING PROTEIN"/>
    <property type="match status" value="1"/>
</dbReference>
<dbReference type="EMBL" id="QXFU01004352">
    <property type="protein sequence ID" value="KAE8969243.1"/>
    <property type="molecule type" value="Genomic_DNA"/>
</dbReference>
<dbReference type="SUPFAM" id="SSF53474">
    <property type="entry name" value="alpha/beta-Hydrolases"/>
    <property type="match status" value="1"/>
</dbReference>
<gene>
    <name evidence="1" type="ORF">PR002_g27494</name>
</gene>
<dbReference type="Proteomes" id="UP000435112">
    <property type="component" value="Unassembled WGS sequence"/>
</dbReference>
<organism evidence="1 2">
    <name type="scientific">Phytophthora rubi</name>
    <dbReference type="NCBI Taxonomy" id="129364"/>
    <lineage>
        <taxon>Eukaryota</taxon>
        <taxon>Sar</taxon>
        <taxon>Stramenopiles</taxon>
        <taxon>Oomycota</taxon>
        <taxon>Peronosporomycetes</taxon>
        <taxon>Peronosporales</taxon>
        <taxon>Peronosporaceae</taxon>
        <taxon>Phytophthora</taxon>
    </lineage>
</organism>
<comment type="caution">
    <text evidence="1">The sequence shown here is derived from an EMBL/GenBank/DDBJ whole genome shotgun (WGS) entry which is preliminary data.</text>
</comment>
<dbReference type="Gene3D" id="3.40.50.1820">
    <property type="entry name" value="alpha/beta hydrolase"/>
    <property type="match status" value="1"/>
</dbReference>
<dbReference type="AlphaFoldDB" id="A0A6A3HLM0"/>
<name>A0A6A3HLM0_9STRA</name>
<accession>A0A6A3HLM0</accession>
<evidence type="ECO:0000313" key="2">
    <source>
        <dbReference type="Proteomes" id="UP000435112"/>
    </source>
</evidence>
<evidence type="ECO:0000313" key="1">
    <source>
        <dbReference type="EMBL" id="KAE8969243.1"/>
    </source>
</evidence>
<dbReference type="OrthoDB" id="95392at2759"/>
<proteinExistence type="predicted"/>
<dbReference type="InterPro" id="IPR029058">
    <property type="entry name" value="AB_hydrolase_fold"/>
</dbReference>
<dbReference type="PANTHER" id="PTHR22538">
    <property type="entry name" value="CILIA- AND FLAGELLA-ASSOCIATED PROTEIN 74"/>
    <property type="match status" value="1"/>
</dbReference>
<sequence>MAMAASTCSCNSTLRPCIFFHGLGNENDEPELQDSSRHFGWDKIQGHAPCCTVIKYAALNTVDYAWTNSSLQEKVCTHTISMSDTSDLSSRTIEDTIVVTHSMGGLMLAGALCKLGKSSTWVALSPPMTGSMSSDYLMDFCNGEVRNLMTDLLFNGRCPTSKATQSCVYKKEKYSYEKRDTAYDAAQEAYRKHVFAAMCSSSYVGNISKYQAKYIMGGRIIPTSRLRTTGSSSFTVARADFRQISLDERTGINSTSAS</sequence>